<organism evidence="2 3">
    <name type="scientific">Phascolomyces articulosus</name>
    <dbReference type="NCBI Taxonomy" id="60185"/>
    <lineage>
        <taxon>Eukaryota</taxon>
        <taxon>Fungi</taxon>
        <taxon>Fungi incertae sedis</taxon>
        <taxon>Mucoromycota</taxon>
        <taxon>Mucoromycotina</taxon>
        <taxon>Mucoromycetes</taxon>
        <taxon>Mucorales</taxon>
        <taxon>Lichtheimiaceae</taxon>
        <taxon>Phascolomyces</taxon>
    </lineage>
</organism>
<comment type="caution">
    <text evidence="2">The sequence shown here is derived from an EMBL/GenBank/DDBJ whole genome shotgun (WGS) entry which is preliminary data.</text>
</comment>
<gene>
    <name evidence="2" type="ORF">BDA99DRAFT_500600</name>
</gene>
<feature type="compositionally biased region" description="Polar residues" evidence="1">
    <location>
        <begin position="148"/>
        <end position="194"/>
    </location>
</feature>
<protein>
    <submittedName>
        <fullName evidence="2">Uncharacterized protein</fullName>
    </submittedName>
</protein>
<dbReference type="AlphaFoldDB" id="A0AAD5KMX8"/>
<dbReference type="Proteomes" id="UP001209540">
    <property type="component" value="Unassembled WGS sequence"/>
</dbReference>
<evidence type="ECO:0000256" key="1">
    <source>
        <dbReference type="SAM" id="MobiDB-lite"/>
    </source>
</evidence>
<reference evidence="2" key="2">
    <citation type="submission" date="2023-02" db="EMBL/GenBank/DDBJ databases">
        <authorList>
            <consortium name="DOE Joint Genome Institute"/>
            <person name="Mondo S.J."/>
            <person name="Chang Y."/>
            <person name="Wang Y."/>
            <person name="Ahrendt S."/>
            <person name="Andreopoulos W."/>
            <person name="Barry K."/>
            <person name="Beard J."/>
            <person name="Benny G.L."/>
            <person name="Blankenship S."/>
            <person name="Bonito G."/>
            <person name="Cuomo C."/>
            <person name="Desiro A."/>
            <person name="Gervers K.A."/>
            <person name="Hundley H."/>
            <person name="Kuo A."/>
            <person name="LaButti K."/>
            <person name="Lang B.F."/>
            <person name="Lipzen A."/>
            <person name="O'Donnell K."/>
            <person name="Pangilinan J."/>
            <person name="Reynolds N."/>
            <person name="Sandor L."/>
            <person name="Smith M.W."/>
            <person name="Tsang A."/>
            <person name="Grigoriev I.V."/>
            <person name="Stajich J.E."/>
            <person name="Spatafora J.W."/>
        </authorList>
    </citation>
    <scope>NUCLEOTIDE SEQUENCE</scope>
    <source>
        <strain evidence="2">RSA 2281</strain>
    </source>
</reference>
<keyword evidence="3" id="KW-1185">Reference proteome</keyword>
<evidence type="ECO:0000313" key="2">
    <source>
        <dbReference type="EMBL" id="KAI9271648.1"/>
    </source>
</evidence>
<accession>A0AAD5KMX8</accession>
<sequence>MPRKEQNRSPEEKRSLAKKLFVTTDEMKNIKLREALNKAKEDTEFYRKAFASQQKTINNLQARVNELERTYLQPLNIKKPSNKNFTTHTIFATSVALTIEPILKTSPPPLPVPTTTAVTETPLPTACLPIETKHVPKPKSEYNKDPKTTTTSINNSLKNNTKVITTQLSNPWTPSRKPSNKTTAPTTEVHSTKNKLTPSFQEAVQFFKAPHDPLRFKYIYIPYRKRLPWPEIYQYLRSIKINPNRVLDISFPARNVLGLLIHIQYVPDVSKILNAANTPILHDFNPTDTSHIRDPAYTSLPKQEKSEIVIRCHRNRCLHTLVWLKNHAKHTVAHLFCHNGWLTPTDVSNIIKPTL</sequence>
<proteinExistence type="predicted"/>
<reference evidence="2" key="1">
    <citation type="journal article" date="2022" name="IScience">
        <title>Evolution of zygomycete secretomes and the origins of terrestrial fungal ecologies.</title>
        <authorList>
            <person name="Chang Y."/>
            <person name="Wang Y."/>
            <person name="Mondo S."/>
            <person name="Ahrendt S."/>
            <person name="Andreopoulos W."/>
            <person name="Barry K."/>
            <person name="Beard J."/>
            <person name="Benny G.L."/>
            <person name="Blankenship S."/>
            <person name="Bonito G."/>
            <person name="Cuomo C."/>
            <person name="Desiro A."/>
            <person name="Gervers K.A."/>
            <person name="Hundley H."/>
            <person name="Kuo A."/>
            <person name="LaButti K."/>
            <person name="Lang B.F."/>
            <person name="Lipzen A."/>
            <person name="O'Donnell K."/>
            <person name="Pangilinan J."/>
            <person name="Reynolds N."/>
            <person name="Sandor L."/>
            <person name="Smith M.E."/>
            <person name="Tsang A."/>
            <person name="Grigoriev I.V."/>
            <person name="Stajich J.E."/>
            <person name="Spatafora J.W."/>
        </authorList>
    </citation>
    <scope>NUCLEOTIDE SEQUENCE</scope>
    <source>
        <strain evidence="2">RSA 2281</strain>
    </source>
</reference>
<feature type="compositionally biased region" description="Basic and acidic residues" evidence="1">
    <location>
        <begin position="135"/>
        <end position="147"/>
    </location>
</feature>
<evidence type="ECO:0000313" key="3">
    <source>
        <dbReference type="Proteomes" id="UP001209540"/>
    </source>
</evidence>
<name>A0AAD5KMX8_9FUNG</name>
<feature type="region of interest" description="Disordered" evidence="1">
    <location>
        <begin position="135"/>
        <end position="194"/>
    </location>
</feature>
<dbReference type="EMBL" id="JAIXMP010000006">
    <property type="protein sequence ID" value="KAI9271648.1"/>
    <property type="molecule type" value="Genomic_DNA"/>
</dbReference>